<dbReference type="InterPro" id="IPR036890">
    <property type="entry name" value="HATPase_C_sf"/>
</dbReference>
<evidence type="ECO:0000313" key="11">
    <source>
        <dbReference type="EMBL" id="MDQ0285352.1"/>
    </source>
</evidence>
<comment type="catalytic activity">
    <reaction evidence="1">
        <text>ATP + protein L-histidine = ADP + protein N-phospho-L-histidine.</text>
        <dbReference type="EC" id="2.7.13.3"/>
    </reaction>
</comment>
<name>A0ABU0AZ71_9FIRM</name>
<evidence type="ECO:0000259" key="10">
    <source>
        <dbReference type="PROSITE" id="PS50112"/>
    </source>
</evidence>
<keyword evidence="9" id="KW-0812">Transmembrane</keyword>
<evidence type="ECO:0000256" key="3">
    <source>
        <dbReference type="ARBA" id="ARBA00022553"/>
    </source>
</evidence>
<proteinExistence type="predicted"/>
<evidence type="ECO:0000256" key="8">
    <source>
        <dbReference type="ARBA" id="ARBA00023012"/>
    </source>
</evidence>
<evidence type="ECO:0000256" key="2">
    <source>
        <dbReference type="ARBA" id="ARBA00012438"/>
    </source>
</evidence>
<feature type="transmembrane region" description="Helical" evidence="9">
    <location>
        <begin position="181"/>
        <end position="201"/>
    </location>
</feature>
<dbReference type="Pfam" id="PF00989">
    <property type="entry name" value="PAS"/>
    <property type="match status" value="1"/>
</dbReference>
<dbReference type="InterPro" id="IPR013767">
    <property type="entry name" value="PAS_fold"/>
</dbReference>
<evidence type="ECO:0000256" key="6">
    <source>
        <dbReference type="ARBA" id="ARBA00022777"/>
    </source>
</evidence>
<dbReference type="PROSITE" id="PS50112">
    <property type="entry name" value="PAS"/>
    <property type="match status" value="1"/>
</dbReference>
<protein>
    <recommendedName>
        <fullName evidence="2">histidine kinase</fullName>
        <ecNumber evidence="2">2.7.13.3</ecNumber>
    </recommendedName>
</protein>
<keyword evidence="4" id="KW-0808">Transferase</keyword>
<evidence type="ECO:0000256" key="1">
    <source>
        <dbReference type="ARBA" id="ARBA00000085"/>
    </source>
</evidence>
<dbReference type="Gene3D" id="3.30.450.20">
    <property type="entry name" value="PAS domain"/>
    <property type="match status" value="1"/>
</dbReference>
<dbReference type="PANTHER" id="PTHR24421">
    <property type="entry name" value="NITRATE/NITRITE SENSOR PROTEIN NARX-RELATED"/>
    <property type="match status" value="1"/>
</dbReference>
<keyword evidence="9" id="KW-1133">Transmembrane helix</keyword>
<dbReference type="EMBL" id="JAUSUX010000002">
    <property type="protein sequence ID" value="MDQ0285352.1"/>
    <property type="molecule type" value="Genomic_DNA"/>
</dbReference>
<comment type="caution">
    <text evidence="11">The sequence shown here is derived from an EMBL/GenBank/DDBJ whole genome shotgun (WGS) entry which is preliminary data.</text>
</comment>
<dbReference type="Pfam" id="PF07730">
    <property type="entry name" value="HisKA_3"/>
    <property type="match status" value="1"/>
</dbReference>
<dbReference type="SUPFAM" id="SSF55874">
    <property type="entry name" value="ATPase domain of HSP90 chaperone/DNA topoisomerase II/histidine kinase"/>
    <property type="match status" value="1"/>
</dbReference>
<evidence type="ECO:0000256" key="5">
    <source>
        <dbReference type="ARBA" id="ARBA00022741"/>
    </source>
</evidence>
<keyword evidence="12" id="KW-1185">Reference proteome</keyword>
<keyword evidence="8" id="KW-0902">Two-component regulatory system</keyword>
<dbReference type="SUPFAM" id="SSF55785">
    <property type="entry name" value="PYP-like sensor domain (PAS domain)"/>
    <property type="match status" value="1"/>
</dbReference>
<feature type="transmembrane region" description="Helical" evidence="9">
    <location>
        <begin position="13"/>
        <end position="32"/>
    </location>
</feature>
<keyword evidence="3" id="KW-0597">Phosphoprotein</keyword>
<feature type="domain" description="PAS" evidence="10">
    <location>
        <begin position="207"/>
        <end position="279"/>
    </location>
</feature>
<dbReference type="Gene3D" id="3.30.565.10">
    <property type="entry name" value="Histidine kinase-like ATPase, C-terminal domain"/>
    <property type="match status" value="1"/>
</dbReference>
<dbReference type="EC" id="2.7.13.3" evidence="2"/>
<organism evidence="11 12">
    <name type="scientific">Desulfofundulus luciae</name>
    <dbReference type="NCBI Taxonomy" id="74702"/>
    <lineage>
        <taxon>Bacteria</taxon>
        <taxon>Bacillati</taxon>
        <taxon>Bacillota</taxon>
        <taxon>Clostridia</taxon>
        <taxon>Eubacteriales</taxon>
        <taxon>Peptococcaceae</taxon>
        <taxon>Desulfofundulus</taxon>
    </lineage>
</organism>
<dbReference type="InterPro" id="IPR000014">
    <property type="entry name" value="PAS"/>
</dbReference>
<dbReference type="SMART" id="SM00091">
    <property type="entry name" value="PAS"/>
    <property type="match status" value="1"/>
</dbReference>
<dbReference type="InterPro" id="IPR050482">
    <property type="entry name" value="Sensor_HK_TwoCompSys"/>
</dbReference>
<evidence type="ECO:0000256" key="9">
    <source>
        <dbReference type="SAM" id="Phobius"/>
    </source>
</evidence>
<keyword evidence="7" id="KW-0067">ATP-binding</keyword>
<dbReference type="CDD" id="cd00130">
    <property type="entry name" value="PAS"/>
    <property type="match status" value="1"/>
</dbReference>
<dbReference type="PANTHER" id="PTHR24421:SF10">
    <property type="entry name" value="NITRATE_NITRITE SENSOR PROTEIN NARQ"/>
    <property type="match status" value="1"/>
</dbReference>
<evidence type="ECO:0000256" key="7">
    <source>
        <dbReference type="ARBA" id="ARBA00022840"/>
    </source>
</evidence>
<gene>
    <name evidence="11" type="ORF">J2Z49_000445</name>
</gene>
<dbReference type="RefSeq" id="WP_307399455.1">
    <property type="nucleotide sequence ID" value="NZ_JAUSUX010000002.1"/>
</dbReference>
<dbReference type="NCBIfam" id="TIGR00229">
    <property type="entry name" value="sensory_box"/>
    <property type="match status" value="1"/>
</dbReference>
<keyword evidence="6" id="KW-0418">Kinase</keyword>
<dbReference type="InterPro" id="IPR035965">
    <property type="entry name" value="PAS-like_dom_sf"/>
</dbReference>
<evidence type="ECO:0000256" key="4">
    <source>
        <dbReference type="ARBA" id="ARBA00022679"/>
    </source>
</evidence>
<reference evidence="11 12" key="1">
    <citation type="submission" date="2023-07" db="EMBL/GenBank/DDBJ databases">
        <title>Genomic Encyclopedia of Type Strains, Phase IV (KMG-IV): sequencing the most valuable type-strain genomes for metagenomic binning, comparative biology and taxonomic classification.</title>
        <authorList>
            <person name="Goeker M."/>
        </authorList>
    </citation>
    <scope>NUCLEOTIDE SEQUENCE [LARGE SCALE GENOMIC DNA]</scope>
    <source>
        <strain evidence="11 12">DSM 12396</strain>
    </source>
</reference>
<sequence>MTSVNQNRTWWPWALWFIMILLPVLLLLYTGYTLPRQLSRIEVELQRQIKYQEIASNIYHLTGAGQDYIFYGDAQALNDFRHYSVETAKRELQLYNLVEQSRKQDVAELMALTRAYTSFMENEVIPRGVLGRDTGRELLLWQHRDLSRQLAYRAAALAGDGGQKNKDLLERTMASLHKESLLMFFLSLLSLGAVLWASAAARPLAARYSCLQDLVRDSSRAVIFVDRKEKLQYLNPAAEKLFNLSRETAVGKTLGDILILYPHWQKVVQPIYQALLQEEKTADCPLSYNREGSRLLLTVDCAPVYLFGKTAGAVLTARQAPEPKDGTILLDTIERERKHLSIEIHDWIGRYLSSIIHGLDYVLRVHGEKLPEEVQKNLCLLRTQCQNAAIDMRSIMNDIHPYLIEKVGLIPALETYSTNFERLHNCRVYIFYHQRSLRLGRDREIFIYRIIQEALTNVARHSAATEVDIYFNETGDTLQIEILDNGGMREEKPVPGKGLWGMKERARFIGGDLAYGFRDGGFCVTLTVPLTDGGKGSEEDRDHAGGGS</sequence>
<accession>A0ABU0AZ71</accession>
<keyword evidence="9" id="KW-0472">Membrane</keyword>
<dbReference type="InterPro" id="IPR011712">
    <property type="entry name" value="Sig_transdc_His_kin_sub3_dim/P"/>
</dbReference>
<dbReference type="CDD" id="cd16917">
    <property type="entry name" value="HATPase_UhpB-NarQ-NarX-like"/>
    <property type="match status" value="1"/>
</dbReference>
<dbReference type="Proteomes" id="UP001225644">
    <property type="component" value="Unassembled WGS sequence"/>
</dbReference>
<dbReference type="Pfam" id="PF02518">
    <property type="entry name" value="HATPase_c"/>
    <property type="match status" value="1"/>
</dbReference>
<keyword evidence="5" id="KW-0547">Nucleotide-binding</keyword>
<evidence type="ECO:0000313" key="12">
    <source>
        <dbReference type="Proteomes" id="UP001225644"/>
    </source>
</evidence>
<dbReference type="Gene3D" id="1.20.5.1930">
    <property type="match status" value="1"/>
</dbReference>
<dbReference type="InterPro" id="IPR003594">
    <property type="entry name" value="HATPase_dom"/>
</dbReference>